<dbReference type="OrthoDB" id="9800498at2"/>
<dbReference type="AlphaFoldDB" id="A0A3E2XP03"/>
<evidence type="ECO:0000313" key="11">
    <source>
        <dbReference type="Proteomes" id="UP000260773"/>
    </source>
</evidence>
<evidence type="ECO:0000256" key="5">
    <source>
        <dbReference type="ARBA" id="ARBA00022692"/>
    </source>
</evidence>
<keyword evidence="12" id="KW-1185">Reference proteome</keyword>
<feature type="transmembrane region" description="Helical" evidence="8">
    <location>
        <begin position="56"/>
        <end position="79"/>
    </location>
</feature>
<evidence type="ECO:0000256" key="2">
    <source>
        <dbReference type="ARBA" id="ARBA00006228"/>
    </source>
</evidence>
<keyword evidence="7 8" id="KW-0472">Membrane</keyword>
<evidence type="ECO:0000313" key="10">
    <source>
        <dbReference type="EMBL" id="RGC48776.1"/>
    </source>
</evidence>
<dbReference type="RefSeq" id="WP_015513984.1">
    <property type="nucleotide sequence ID" value="NZ_JAJCNA010000003.1"/>
</dbReference>
<organism evidence="10 12">
    <name type="scientific">Coprococcus catus</name>
    <dbReference type="NCBI Taxonomy" id="116085"/>
    <lineage>
        <taxon>Bacteria</taxon>
        <taxon>Bacillati</taxon>
        <taxon>Bacillota</taxon>
        <taxon>Clostridia</taxon>
        <taxon>Lachnospirales</taxon>
        <taxon>Lachnospiraceae</taxon>
        <taxon>Coprococcus</taxon>
    </lineage>
</organism>
<keyword evidence="6 8" id="KW-1133">Transmembrane helix</keyword>
<dbReference type="GO" id="GO:0015297">
    <property type="term" value="F:antiporter activity"/>
    <property type="evidence" value="ECO:0007669"/>
    <property type="project" value="UniProtKB-KW"/>
</dbReference>
<dbReference type="EMBL" id="QVFD01000004">
    <property type="protein sequence ID" value="RGC48776.1"/>
    <property type="molecule type" value="Genomic_DNA"/>
</dbReference>
<evidence type="ECO:0000256" key="7">
    <source>
        <dbReference type="ARBA" id="ARBA00023136"/>
    </source>
</evidence>
<dbReference type="PANTHER" id="PTHR34584">
    <property type="entry name" value="NA(+)/H(+) ANTIPORTER SUBUNIT E1"/>
    <property type="match status" value="1"/>
</dbReference>
<dbReference type="EMBL" id="QVEP01000012">
    <property type="protein sequence ID" value="RGB80294.1"/>
    <property type="molecule type" value="Genomic_DNA"/>
</dbReference>
<feature type="transmembrane region" description="Helical" evidence="8">
    <location>
        <begin position="6"/>
        <end position="35"/>
    </location>
</feature>
<evidence type="ECO:0000256" key="3">
    <source>
        <dbReference type="ARBA" id="ARBA00022449"/>
    </source>
</evidence>
<evidence type="ECO:0000256" key="8">
    <source>
        <dbReference type="SAM" id="Phobius"/>
    </source>
</evidence>
<comment type="caution">
    <text evidence="10">The sequence shown here is derived from an EMBL/GenBank/DDBJ whole genome shotgun (WGS) entry which is preliminary data.</text>
</comment>
<dbReference type="PIRSF" id="PIRSF019239">
    <property type="entry name" value="MrpE"/>
    <property type="match status" value="1"/>
</dbReference>
<comment type="similarity">
    <text evidence="2">Belongs to the CPA3 antiporters (TC 2.A.63) subunit E family.</text>
</comment>
<name>A0A3E2XP03_9FIRM</name>
<dbReference type="Proteomes" id="UP000260773">
    <property type="component" value="Unassembled WGS sequence"/>
</dbReference>
<evidence type="ECO:0000256" key="6">
    <source>
        <dbReference type="ARBA" id="ARBA00022989"/>
    </source>
</evidence>
<reference evidence="11 12" key="1">
    <citation type="submission" date="2018-08" db="EMBL/GenBank/DDBJ databases">
        <title>A genome reference for cultivated species of the human gut microbiota.</title>
        <authorList>
            <person name="Zou Y."/>
            <person name="Xue W."/>
            <person name="Luo G."/>
        </authorList>
    </citation>
    <scope>NUCLEOTIDE SEQUENCE [LARGE SCALE GENOMIC DNA]</scope>
    <source>
        <strain evidence="9 11">AF45-17</strain>
        <strain evidence="10 12">AM28-39</strain>
    </source>
</reference>
<keyword evidence="4" id="KW-1003">Cell membrane</keyword>
<evidence type="ECO:0000313" key="12">
    <source>
        <dbReference type="Proteomes" id="UP000261231"/>
    </source>
</evidence>
<gene>
    <name evidence="9" type="ORF">DW070_07055</name>
    <name evidence="10" type="ORF">DW747_05770</name>
</gene>
<dbReference type="PANTHER" id="PTHR34584:SF1">
    <property type="entry name" value="NA(+)_H(+) ANTIPORTER SUBUNIT E1"/>
    <property type="match status" value="1"/>
</dbReference>
<keyword evidence="3" id="KW-0813">Transport</keyword>
<dbReference type="Proteomes" id="UP000261231">
    <property type="component" value="Unassembled WGS sequence"/>
</dbReference>
<protein>
    <submittedName>
        <fullName evidence="10">Sodium:proton antiporter</fullName>
    </submittedName>
</protein>
<evidence type="ECO:0000256" key="1">
    <source>
        <dbReference type="ARBA" id="ARBA00004651"/>
    </source>
</evidence>
<dbReference type="Pfam" id="PF01899">
    <property type="entry name" value="MNHE"/>
    <property type="match status" value="1"/>
</dbReference>
<evidence type="ECO:0000313" key="9">
    <source>
        <dbReference type="EMBL" id="RGB80294.1"/>
    </source>
</evidence>
<accession>A0A3E2XP03</accession>
<evidence type="ECO:0000256" key="4">
    <source>
        <dbReference type="ARBA" id="ARBA00022475"/>
    </source>
</evidence>
<dbReference type="GO" id="GO:0008324">
    <property type="term" value="F:monoatomic cation transmembrane transporter activity"/>
    <property type="evidence" value="ECO:0007669"/>
    <property type="project" value="InterPro"/>
</dbReference>
<proteinExistence type="inferred from homology"/>
<dbReference type="InterPro" id="IPR002758">
    <property type="entry name" value="Cation_antiport_E"/>
</dbReference>
<comment type="subcellular location">
    <subcellularLocation>
        <location evidence="1">Cell membrane</location>
        <topology evidence="1">Multi-pass membrane protein</topology>
    </subcellularLocation>
</comment>
<keyword evidence="5 8" id="KW-0812">Transmembrane</keyword>
<sequence>MFVLFFLFWVMLNGRITVEITLFGLVISAAMYVFVCKFTEFSFRKDMWIVRKLPWIIGYCFILINEIIKANLTMIHYLLSPQILPEPALVRFHTDLKTRTAQVLLANSITLTPGTITVEMKDGEYLIHCYDKTMGEGLDSSVFVSMLKKLEE</sequence>
<keyword evidence="3" id="KW-0050">Antiport</keyword>
<dbReference type="GO" id="GO:0005886">
    <property type="term" value="C:plasma membrane"/>
    <property type="evidence" value="ECO:0007669"/>
    <property type="project" value="UniProtKB-SubCell"/>
</dbReference>